<dbReference type="HOGENOM" id="CLU_1512728_0_0_1"/>
<dbReference type="STRING" id="77586.A0A0D9V0D7"/>
<evidence type="ECO:0000259" key="1">
    <source>
        <dbReference type="Pfam" id="PF03478"/>
    </source>
</evidence>
<reference evidence="3" key="2">
    <citation type="submission" date="2013-12" db="EMBL/GenBank/DDBJ databases">
        <authorList>
            <person name="Yu Y."/>
            <person name="Lee S."/>
            <person name="de Baynast K."/>
            <person name="Wissotski M."/>
            <person name="Liu L."/>
            <person name="Talag J."/>
            <person name="Goicoechea J."/>
            <person name="Angelova A."/>
            <person name="Jetty R."/>
            <person name="Kudrna D."/>
            <person name="Golser W."/>
            <person name="Rivera L."/>
            <person name="Zhang J."/>
            <person name="Wing R."/>
        </authorList>
    </citation>
    <scope>NUCLEOTIDE SEQUENCE</scope>
</reference>
<organism evidence="2 3">
    <name type="scientific">Leersia perrieri</name>
    <dbReference type="NCBI Taxonomy" id="77586"/>
    <lineage>
        <taxon>Eukaryota</taxon>
        <taxon>Viridiplantae</taxon>
        <taxon>Streptophyta</taxon>
        <taxon>Embryophyta</taxon>
        <taxon>Tracheophyta</taxon>
        <taxon>Spermatophyta</taxon>
        <taxon>Magnoliopsida</taxon>
        <taxon>Liliopsida</taxon>
        <taxon>Poales</taxon>
        <taxon>Poaceae</taxon>
        <taxon>BOP clade</taxon>
        <taxon>Oryzoideae</taxon>
        <taxon>Oryzeae</taxon>
        <taxon>Oryzinae</taxon>
        <taxon>Leersia</taxon>
    </lineage>
</organism>
<evidence type="ECO:0000313" key="3">
    <source>
        <dbReference type="Proteomes" id="UP000032180"/>
    </source>
</evidence>
<dbReference type="Proteomes" id="UP000032180">
    <property type="component" value="Chromosome 1"/>
</dbReference>
<reference evidence="2 3" key="1">
    <citation type="submission" date="2012-08" db="EMBL/GenBank/DDBJ databases">
        <title>Oryza genome evolution.</title>
        <authorList>
            <person name="Wing R.A."/>
        </authorList>
    </citation>
    <scope>NUCLEOTIDE SEQUENCE</scope>
</reference>
<dbReference type="PANTHER" id="PTHR44586">
    <property type="entry name" value="F-BOX DOMAIN CONTAINING PROTEIN, EXPRESSED"/>
    <property type="match status" value="1"/>
</dbReference>
<sequence length="178" mass="20007">MASAAIRGREITLPWPAAAIRGKRQQQSMSTPGGWNPSDTTCLPSLGSKCIVVLIHNPWNQLSFARIGDPTWTWLTAQSDCLGYHDCLFDENDGFALCLAWAPVVNSICDGLMLSFNCVNYIVRAPWGDLLLVWRQLDLNGDADPTTIEVTVFKIEVTVWRQLCFFFGNTQLRIEKER</sequence>
<feature type="domain" description="KIB1-4 beta-propeller" evidence="1">
    <location>
        <begin position="44"/>
        <end position="160"/>
    </location>
</feature>
<dbReference type="InterPro" id="IPR005174">
    <property type="entry name" value="KIB1-4_b-propeller"/>
</dbReference>
<reference evidence="2" key="3">
    <citation type="submission" date="2015-04" db="UniProtKB">
        <authorList>
            <consortium name="EnsemblPlants"/>
        </authorList>
    </citation>
    <scope>IDENTIFICATION</scope>
</reference>
<evidence type="ECO:0000313" key="2">
    <source>
        <dbReference type="EnsemblPlants" id="LPERR01G12570.1"/>
    </source>
</evidence>
<dbReference type="PANTHER" id="PTHR44586:SF17">
    <property type="entry name" value="DUF295 DOMAIN-CONTAINING PROTEIN"/>
    <property type="match status" value="1"/>
</dbReference>
<protein>
    <recommendedName>
        <fullName evidence="1">KIB1-4 beta-propeller domain-containing protein</fullName>
    </recommendedName>
</protein>
<dbReference type="EnsemblPlants" id="LPERR01G12570.1">
    <property type="protein sequence ID" value="LPERR01G12570.1"/>
    <property type="gene ID" value="LPERR01G12570"/>
</dbReference>
<dbReference type="AlphaFoldDB" id="A0A0D9V0D7"/>
<dbReference type="Gramene" id="LPERR01G12570.1">
    <property type="protein sequence ID" value="LPERR01G12570.1"/>
    <property type="gene ID" value="LPERR01G12570"/>
</dbReference>
<dbReference type="Pfam" id="PF03478">
    <property type="entry name" value="Beta-prop_KIB1-4"/>
    <property type="match status" value="1"/>
</dbReference>
<name>A0A0D9V0D7_9ORYZ</name>
<proteinExistence type="predicted"/>
<accession>A0A0D9V0D7</accession>
<keyword evidence="3" id="KW-1185">Reference proteome</keyword>